<feature type="transmembrane region" description="Helical" evidence="1">
    <location>
        <begin position="58"/>
        <end position="82"/>
    </location>
</feature>
<evidence type="ECO:0008006" key="4">
    <source>
        <dbReference type="Google" id="ProtNLM"/>
    </source>
</evidence>
<dbReference type="EMBL" id="JBBNOP010000017">
    <property type="protein sequence ID" value="MEQ3364140.1"/>
    <property type="molecule type" value="Genomic_DNA"/>
</dbReference>
<feature type="transmembrane region" description="Helical" evidence="1">
    <location>
        <begin position="102"/>
        <end position="123"/>
    </location>
</feature>
<evidence type="ECO:0000313" key="2">
    <source>
        <dbReference type="EMBL" id="MEQ3364140.1"/>
    </source>
</evidence>
<keyword evidence="1" id="KW-0472">Membrane</keyword>
<feature type="transmembrane region" description="Helical" evidence="1">
    <location>
        <begin position="135"/>
        <end position="155"/>
    </location>
</feature>
<dbReference type="RefSeq" id="WP_102374019.1">
    <property type="nucleotide sequence ID" value="NZ_JBBNOP010000017.1"/>
</dbReference>
<feature type="transmembrane region" description="Helical" evidence="1">
    <location>
        <begin position="28"/>
        <end position="51"/>
    </location>
</feature>
<name>A0ABV1JGC1_9ACTN</name>
<keyword evidence="1" id="KW-1133">Transmembrane helix</keyword>
<feature type="transmembrane region" description="Helical" evidence="1">
    <location>
        <begin position="161"/>
        <end position="180"/>
    </location>
</feature>
<protein>
    <recommendedName>
        <fullName evidence="4">ABC transporter permease</fullName>
    </recommendedName>
</protein>
<accession>A0ABV1JGC1</accession>
<dbReference type="Proteomes" id="UP001487305">
    <property type="component" value="Unassembled WGS sequence"/>
</dbReference>
<comment type="caution">
    <text evidence="2">The sequence shown here is derived from an EMBL/GenBank/DDBJ whole genome shotgun (WGS) entry which is preliminary data.</text>
</comment>
<keyword evidence="1" id="KW-0812">Transmembrane</keyword>
<keyword evidence="3" id="KW-1185">Reference proteome</keyword>
<evidence type="ECO:0000256" key="1">
    <source>
        <dbReference type="SAM" id="Phobius"/>
    </source>
</evidence>
<evidence type="ECO:0000313" key="3">
    <source>
        <dbReference type="Proteomes" id="UP001487305"/>
    </source>
</evidence>
<proteinExistence type="predicted"/>
<gene>
    <name evidence="2" type="ORF">AAA083_14245</name>
</gene>
<sequence length="223" mass="22780">MDSIAASAGCLSFRLSLALFGTQIRRFGAVAVLVPVAAGAILAGIGAAWLYGAGRTPALLAMMAFTELYPVAVGMCAVSVLAGDSLVEVQGSTPVGFRSVQTVRLVVVLIGGFLGAIAMFAPLHLLGIYPRDTGWASFLFPAGGAAVMAFLAYSAVSLSGAAATASLAVAAAWLFLALIWDPNMVSLASQRGIPLLAACAACSFAWRSLGNVERALLKARDAQ</sequence>
<reference evidence="2 3" key="1">
    <citation type="submission" date="2024-04" db="EMBL/GenBank/DDBJ databases">
        <title>Human intestinal bacterial collection.</title>
        <authorList>
            <person name="Pauvert C."/>
            <person name="Hitch T.C.A."/>
            <person name="Clavel T."/>
        </authorList>
    </citation>
    <scope>NUCLEOTIDE SEQUENCE [LARGE SCALE GENOMIC DNA]</scope>
    <source>
        <strain evidence="2 3">CLA-KB-H42</strain>
    </source>
</reference>
<organism evidence="2 3">
    <name type="scientific">Raoultibacter massiliensis</name>
    <dbReference type="NCBI Taxonomy" id="1852371"/>
    <lineage>
        <taxon>Bacteria</taxon>
        <taxon>Bacillati</taxon>
        <taxon>Actinomycetota</taxon>
        <taxon>Coriobacteriia</taxon>
        <taxon>Eggerthellales</taxon>
        <taxon>Eggerthellaceae</taxon>
        <taxon>Raoultibacter</taxon>
    </lineage>
</organism>